<dbReference type="SUPFAM" id="SSF46785">
    <property type="entry name" value="Winged helix' DNA-binding domain"/>
    <property type="match status" value="1"/>
</dbReference>
<dbReference type="PANTHER" id="PTHR33204:SF18">
    <property type="entry name" value="TRANSCRIPTIONAL REGULATORY PROTEIN"/>
    <property type="match status" value="1"/>
</dbReference>
<evidence type="ECO:0000256" key="3">
    <source>
        <dbReference type="ARBA" id="ARBA00023163"/>
    </source>
</evidence>
<comment type="caution">
    <text evidence="5">The sequence shown here is derived from an EMBL/GenBank/DDBJ whole genome shotgun (WGS) entry which is preliminary data.</text>
</comment>
<feature type="domain" description="HTH hxlR-type" evidence="4">
    <location>
        <begin position="12"/>
        <end position="110"/>
    </location>
</feature>
<reference evidence="5 6" key="1">
    <citation type="submission" date="2006-03" db="EMBL/GenBank/DDBJ databases">
        <authorList>
            <person name="Pinhassi J."/>
            <person name="Pedros-Alio C."/>
            <person name="Ferriera S."/>
            <person name="Johnson J."/>
            <person name="Kravitz S."/>
            <person name="Halpern A."/>
            <person name="Remington K."/>
            <person name="Beeson K."/>
            <person name="Tran B."/>
            <person name="Rogers Y.-H."/>
            <person name="Friedman R."/>
            <person name="Venter J.C."/>
        </authorList>
    </citation>
    <scope>NUCLEOTIDE SEQUENCE [LARGE SCALE GENOMIC DNA]</scope>
    <source>
        <strain evidence="5 6">RED65</strain>
    </source>
</reference>
<dbReference type="EMBL" id="AAQH01000016">
    <property type="protein sequence ID" value="EAT11521.1"/>
    <property type="molecule type" value="Genomic_DNA"/>
</dbReference>
<dbReference type="PANTHER" id="PTHR33204">
    <property type="entry name" value="TRANSCRIPTIONAL REGULATOR, MARR FAMILY"/>
    <property type="match status" value="1"/>
</dbReference>
<dbReference type="InterPro" id="IPR036388">
    <property type="entry name" value="WH-like_DNA-bd_sf"/>
</dbReference>
<organism evidence="5 6">
    <name type="scientific">Bermanella marisrubri</name>
    <dbReference type="NCBI Taxonomy" id="207949"/>
    <lineage>
        <taxon>Bacteria</taxon>
        <taxon>Pseudomonadati</taxon>
        <taxon>Pseudomonadota</taxon>
        <taxon>Gammaproteobacteria</taxon>
        <taxon>Oceanospirillales</taxon>
        <taxon>Oceanospirillaceae</taxon>
        <taxon>Bermanella</taxon>
    </lineage>
</organism>
<keyword evidence="1" id="KW-0805">Transcription regulation</keyword>
<evidence type="ECO:0000313" key="5">
    <source>
        <dbReference type="EMBL" id="EAT11521.1"/>
    </source>
</evidence>
<dbReference type="PROSITE" id="PS51118">
    <property type="entry name" value="HTH_HXLR"/>
    <property type="match status" value="1"/>
</dbReference>
<keyword evidence="6" id="KW-1185">Reference proteome</keyword>
<dbReference type="RefSeq" id="WP_007019132.1">
    <property type="nucleotide sequence ID" value="NZ_CH724121.1"/>
</dbReference>
<accession>Q1N042</accession>
<evidence type="ECO:0000256" key="1">
    <source>
        <dbReference type="ARBA" id="ARBA00023015"/>
    </source>
</evidence>
<protein>
    <submittedName>
        <fullName evidence="5">Putative transcriptional regulator</fullName>
    </submittedName>
</protein>
<dbReference type="Gene3D" id="1.10.10.10">
    <property type="entry name" value="Winged helix-like DNA-binding domain superfamily/Winged helix DNA-binding domain"/>
    <property type="match status" value="1"/>
</dbReference>
<dbReference type="Pfam" id="PF01638">
    <property type="entry name" value="HxlR"/>
    <property type="match status" value="1"/>
</dbReference>
<dbReference type="Proteomes" id="UP000004263">
    <property type="component" value="Unassembled WGS sequence"/>
</dbReference>
<dbReference type="InterPro" id="IPR002577">
    <property type="entry name" value="HTH_HxlR"/>
</dbReference>
<dbReference type="STRING" id="207949.RED65_02584"/>
<gene>
    <name evidence="5" type="ORF">RED65_02584</name>
</gene>
<proteinExistence type="predicted"/>
<name>Q1N042_9GAMM</name>
<evidence type="ECO:0000256" key="2">
    <source>
        <dbReference type="ARBA" id="ARBA00023125"/>
    </source>
</evidence>
<dbReference type="AlphaFoldDB" id="Q1N042"/>
<keyword evidence="3" id="KW-0804">Transcription</keyword>
<sequence>MNKNIDNNAKPCPLATSLSILGDKWTLLIIRDLIQGKRRYGDFASSDENIPTNILANRLKRLLEHELIAKQAYQTRPTRYEYVLTESGCELLPSIQALAKWGNDHFDCKQPPKWFFGLTIKELKNKE</sequence>
<evidence type="ECO:0000259" key="4">
    <source>
        <dbReference type="PROSITE" id="PS51118"/>
    </source>
</evidence>
<dbReference type="OrthoDB" id="9807069at2"/>
<evidence type="ECO:0000313" key="6">
    <source>
        <dbReference type="Proteomes" id="UP000004263"/>
    </source>
</evidence>
<dbReference type="HOGENOM" id="CLU_111585_5_2_6"/>
<dbReference type="GO" id="GO:0003677">
    <property type="term" value="F:DNA binding"/>
    <property type="evidence" value="ECO:0007669"/>
    <property type="project" value="UniProtKB-KW"/>
</dbReference>
<keyword evidence="2" id="KW-0238">DNA-binding</keyword>
<dbReference type="InterPro" id="IPR036390">
    <property type="entry name" value="WH_DNA-bd_sf"/>
</dbReference>